<gene>
    <name evidence="2" type="ORF">FOZ63_022921</name>
</gene>
<comment type="caution">
    <text evidence="2">The sequence shown here is derived from an EMBL/GenBank/DDBJ whole genome shotgun (WGS) entry which is preliminary data.</text>
</comment>
<reference evidence="2 3" key="1">
    <citation type="submission" date="2020-04" db="EMBL/GenBank/DDBJ databases">
        <title>Perkinsus olseni comparative genomics.</title>
        <authorList>
            <person name="Bogema D.R."/>
        </authorList>
    </citation>
    <scope>NUCLEOTIDE SEQUENCE [LARGE SCALE GENOMIC DNA]</scope>
    <source>
        <strain evidence="2 3">ATCC PRA-207</strain>
    </source>
</reference>
<feature type="region of interest" description="Disordered" evidence="1">
    <location>
        <begin position="1"/>
        <end position="57"/>
    </location>
</feature>
<feature type="compositionally biased region" description="Basic residues" evidence="1">
    <location>
        <begin position="9"/>
        <end position="21"/>
    </location>
</feature>
<proteinExistence type="predicted"/>
<feature type="compositionally biased region" description="Polar residues" evidence="1">
    <location>
        <begin position="24"/>
        <end position="36"/>
    </location>
</feature>
<sequence>MKLSFSIKTKPKKAAKQKHKPVSATDQRTRLVSMSASGVMKTDKPPTPENKEFIIPC</sequence>
<dbReference type="Proteomes" id="UP000553632">
    <property type="component" value="Unassembled WGS sequence"/>
</dbReference>
<organism evidence="2 3">
    <name type="scientific">Perkinsus olseni</name>
    <name type="common">Perkinsus atlanticus</name>
    <dbReference type="NCBI Taxonomy" id="32597"/>
    <lineage>
        <taxon>Eukaryota</taxon>
        <taxon>Sar</taxon>
        <taxon>Alveolata</taxon>
        <taxon>Perkinsozoa</taxon>
        <taxon>Perkinsea</taxon>
        <taxon>Perkinsida</taxon>
        <taxon>Perkinsidae</taxon>
        <taxon>Perkinsus</taxon>
    </lineage>
</organism>
<evidence type="ECO:0000313" key="3">
    <source>
        <dbReference type="Proteomes" id="UP000553632"/>
    </source>
</evidence>
<feature type="non-terminal residue" evidence="2">
    <location>
        <position position="1"/>
    </location>
</feature>
<evidence type="ECO:0000313" key="2">
    <source>
        <dbReference type="EMBL" id="KAF4709910.1"/>
    </source>
</evidence>
<evidence type="ECO:0000256" key="1">
    <source>
        <dbReference type="SAM" id="MobiDB-lite"/>
    </source>
</evidence>
<dbReference type="EMBL" id="JABANO010031648">
    <property type="protein sequence ID" value="KAF4709910.1"/>
    <property type="molecule type" value="Genomic_DNA"/>
</dbReference>
<keyword evidence="3" id="KW-1185">Reference proteome</keyword>
<name>A0A7J6QQU6_PEROL</name>
<feature type="compositionally biased region" description="Basic and acidic residues" evidence="1">
    <location>
        <begin position="41"/>
        <end position="57"/>
    </location>
</feature>
<dbReference type="AlphaFoldDB" id="A0A7J6QQU6"/>
<protein>
    <submittedName>
        <fullName evidence="2">Uncharacterized protein</fullName>
    </submittedName>
</protein>
<accession>A0A7J6QQU6</accession>